<evidence type="ECO:0000256" key="2">
    <source>
        <dbReference type="ARBA" id="ARBA00022908"/>
    </source>
</evidence>
<proteinExistence type="inferred from homology"/>
<evidence type="ECO:0000313" key="6">
    <source>
        <dbReference type="EMBL" id="ORA77258.1"/>
    </source>
</evidence>
<dbReference type="Gene3D" id="1.10.443.10">
    <property type="entry name" value="Intergrase catalytic core"/>
    <property type="match status" value="1"/>
</dbReference>
<dbReference type="InterPro" id="IPR011010">
    <property type="entry name" value="DNA_brk_join_enz"/>
</dbReference>
<dbReference type="GO" id="GO:0003677">
    <property type="term" value="F:DNA binding"/>
    <property type="evidence" value="ECO:0007669"/>
    <property type="project" value="UniProtKB-KW"/>
</dbReference>
<dbReference type="AlphaFoldDB" id="A0A1X0DYG6"/>
<name>A0A1X0DYG6_9MYCO</name>
<organism evidence="6 7">
    <name type="scientific">Mycolicibacter kumamotonensis</name>
    <dbReference type="NCBI Taxonomy" id="354243"/>
    <lineage>
        <taxon>Bacteria</taxon>
        <taxon>Bacillati</taxon>
        <taxon>Actinomycetota</taxon>
        <taxon>Actinomycetes</taxon>
        <taxon>Mycobacteriales</taxon>
        <taxon>Mycobacteriaceae</taxon>
        <taxon>Mycolicibacter</taxon>
    </lineage>
</organism>
<evidence type="ECO:0000256" key="4">
    <source>
        <dbReference type="ARBA" id="ARBA00023172"/>
    </source>
</evidence>
<dbReference type="EMBL" id="MVHU01000034">
    <property type="protein sequence ID" value="ORA77258.1"/>
    <property type="molecule type" value="Genomic_DNA"/>
</dbReference>
<dbReference type="Proteomes" id="UP000192713">
    <property type="component" value="Unassembled WGS sequence"/>
</dbReference>
<dbReference type="InterPro" id="IPR013762">
    <property type="entry name" value="Integrase-like_cat_sf"/>
</dbReference>
<dbReference type="PANTHER" id="PTHR30629">
    <property type="entry name" value="PROPHAGE INTEGRASE"/>
    <property type="match status" value="1"/>
</dbReference>
<keyword evidence="3" id="KW-0238">DNA-binding</keyword>
<keyword evidence="4" id="KW-0233">DNA recombination</keyword>
<feature type="domain" description="Tyr recombinase" evidence="5">
    <location>
        <begin position="209"/>
        <end position="444"/>
    </location>
</feature>
<dbReference type="GO" id="GO:0015074">
    <property type="term" value="P:DNA integration"/>
    <property type="evidence" value="ECO:0007669"/>
    <property type="project" value="UniProtKB-KW"/>
</dbReference>
<comment type="similarity">
    <text evidence="1">Belongs to the 'phage' integrase family.</text>
</comment>
<dbReference type="GO" id="GO:0006310">
    <property type="term" value="P:DNA recombination"/>
    <property type="evidence" value="ECO:0007669"/>
    <property type="project" value="UniProtKB-KW"/>
</dbReference>
<evidence type="ECO:0000259" key="5">
    <source>
        <dbReference type="PROSITE" id="PS51898"/>
    </source>
</evidence>
<dbReference type="Pfam" id="PF14659">
    <property type="entry name" value="Phage_int_SAM_3"/>
    <property type="match status" value="1"/>
</dbReference>
<evidence type="ECO:0000256" key="1">
    <source>
        <dbReference type="ARBA" id="ARBA00008857"/>
    </source>
</evidence>
<sequence>MPKPIADDKTKKRPTCACGHVHASHPNEGACERCKCQQYRERPRRTRGEGSFFQRADGTWIGRVELASADGERRTRTVKSKDRNVAIAKLKQLRADVDAGRIAVTTSTTVEKWMLHWIDNIHAKRKVRPGVIKDYRACIVNHIIPALGRKRIDKLTPQHVRDMHTAIGPRRTAELAHVILQKALKDAVREGVVVRNVAELVDKPQYAKTKRDGLPVESVKKLLSTAFASRDESEATLRAAAFLTGARPAELLGLEWDRVHLDEGYLDLSWQLQELSQVHGCGEQGDDGYPCGRKRPGWCPQRRWDLPPSFETRECHRSLIWTRPKTAAGERDVPIIAPLLTALRVLRDNNTGPNPHNLVWHRGGVPIGPRADHRAWQSLAQDAGLIGEGETLPRYVTRHTTATLLRAAGVDEQTRMEILGHATVDSQRIYAHADRTRHLEAMGNLAELLG</sequence>
<accession>A0A1X0DYG6</accession>
<dbReference type="InterPro" id="IPR050808">
    <property type="entry name" value="Phage_Integrase"/>
</dbReference>
<dbReference type="Pfam" id="PF00589">
    <property type="entry name" value="Phage_integrase"/>
    <property type="match status" value="1"/>
</dbReference>
<dbReference type="InterPro" id="IPR002104">
    <property type="entry name" value="Integrase_catalytic"/>
</dbReference>
<evidence type="ECO:0000256" key="3">
    <source>
        <dbReference type="ARBA" id="ARBA00023125"/>
    </source>
</evidence>
<dbReference type="PROSITE" id="PS51898">
    <property type="entry name" value="TYR_RECOMBINASE"/>
    <property type="match status" value="1"/>
</dbReference>
<dbReference type="InterPro" id="IPR010998">
    <property type="entry name" value="Integrase_recombinase_N"/>
</dbReference>
<comment type="caution">
    <text evidence="6">The sequence shown here is derived from an EMBL/GenBank/DDBJ whole genome shotgun (WGS) entry which is preliminary data.</text>
</comment>
<dbReference type="SUPFAM" id="SSF56349">
    <property type="entry name" value="DNA breaking-rejoining enzymes"/>
    <property type="match status" value="1"/>
</dbReference>
<dbReference type="InterPro" id="IPR004107">
    <property type="entry name" value="Integrase_SAM-like_N"/>
</dbReference>
<protein>
    <recommendedName>
        <fullName evidence="5">Tyr recombinase domain-containing protein</fullName>
    </recommendedName>
</protein>
<keyword evidence="2" id="KW-0229">DNA integration</keyword>
<evidence type="ECO:0000313" key="7">
    <source>
        <dbReference type="Proteomes" id="UP000192713"/>
    </source>
</evidence>
<gene>
    <name evidence="6" type="ORF">BST28_18510</name>
</gene>
<dbReference type="Gene3D" id="1.10.150.130">
    <property type="match status" value="1"/>
</dbReference>
<reference evidence="6 7" key="1">
    <citation type="submission" date="2017-02" db="EMBL/GenBank/DDBJ databases">
        <title>The new phylogeny of genus Mycobacterium.</title>
        <authorList>
            <person name="Tortoli E."/>
            <person name="Trovato A."/>
            <person name="Cirillo D.M."/>
        </authorList>
    </citation>
    <scope>NUCLEOTIDE SEQUENCE [LARGE SCALE GENOMIC DNA]</scope>
    <source>
        <strain evidence="6 7">DSM 45093</strain>
    </source>
</reference>
<dbReference type="RefSeq" id="WP_083082234.1">
    <property type="nucleotide sequence ID" value="NZ_MVHU01000034.1"/>
</dbReference>
<dbReference type="PANTHER" id="PTHR30629:SF2">
    <property type="entry name" value="PROPHAGE INTEGRASE INTS-RELATED"/>
    <property type="match status" value="1"/>
</dbReference>